<organism evidence="1">
    <name type="scientific">marine sediment metagenome</name>
    <dbReference type="NCBI Taxonomy" id="412755"/>
    <lineage>
        <taxon>unclassified sequences</taxon>
        <taxon>metagenomes</taxon>
        <taxon>ecological metagenomes</taxon>
    </lineage>
</organism>
<evidence type="ECO:0000313" key="1">
    <source>
        <dbReference type="EMBL" id="KKK88662.1"/>
    </source>
</evidence>
<name>A0A0F8Z4E8_9ZZZZ</name>
<protein>
    <submittedName>
        <fullName evidence="1">Uncharacterized protein</fullName>
    </submittedName>
</protein>
<gene>
    <name evidence="1" type="ORF">LCGC14_2740880</name>
</gene>
<dbReference type="AlphaFoldDB" id="A0A0F8Z4E8"/>
<sequence>MAKYRARFDGEAYNGPMWLTDDNQISSVGAATVRSLNEIVNLLAKMARTNPDTVRNGAWTLERRQMKWQDVG</sequence>
<comment type="caution">
    <text evidence="1">The sequence shown here is derived from an EMBL/GenBank/DDBJ whole genome shotgun (WGS) entry which is preliminary data.</text>
</comment>
<dbReference type="EMBL" id="LAZR01049856">
    <property type="protein sequence ID" value="KKK88662.1"/>
    <property type="molecule type" value="Genomic_DNA"/>
</dbReference>
<reference evidence="1" key="1">
    <citation type="journal article" date="2015" name="Nature">
        <title>Complex archaea that bridge the gap between prokaryotes and eukaryotes.</title>
        <authorList>
            <person name="Spang A."/>
            <person name="Saw J.H."/>
            <person name="Jorgensen S.L."/>
            <person name="Zaremba-Niedzwiedzka K."/>
            <person name="Martijn J."/>
            <person name="Lind A.E."/>
            <person name="van Eijk R."/>
            <person name="Schleper C."/>
            <person name="Guy L."/>
            <person name="Ettema T.J."/>
        </authorList>
    </citation>
    <scope>NUCLEOTIDE SEQUENCE</scope>
</reference>
<accession>A0A0F8Z4E8</accession>
<proteinExistence type="predicted"/>